<dbReference type="AlphaFoldDB" id="A0A315ZC65"/>
<evidence type="ECO:0000313" key="2">
    <source>
        <dbReference type="EMBL" id="PWJ43131.1"/>
    </source>
</evidence>
<dbReference type="RefSeq" id="WP_109617426.1">
    <property type="nucleotide sequence ID" value="NZ_QGDO01000002.1"/>
</dbReference>
<gene>
    <name evidence="2" type="ORF">BC781_102680</name>
</gene>
<dbReference type="Pfam" id="PF13672">
    <property type="entry name" value="PP2C_2"/>
    <property type="match status" value="1"/>
</dbReference>
<sequence>MKVYESLSIGVFHTNQCEDFLVVEQIASNKKLIAVLDGCTMGTESVFASMLYGKILRKVAKNIFYEEFVSKDTKELAIILRTVFRELFKETALIKNQLGLEINELLSTVILGVVNTEEAEAEFLTVGDGLVCIDGKFVEYEQDNIPDYLGYHLTEDFDTWYTNQLQRLSVKSFENLSICTDGIFTFQNLKNKGKQLSESEILNFLLINKEGSENKTFLEKRLRQLAEEYEHVPTDDLAIIRIMKI</sequence>
<keyword evidence="3" id="KW-1185">Reference proteome</keyword>
<name>A0A315ZC65_SEDFL</name>
<evidence type="ECO:0000259" key="1">
    <source>
        <dbReference type="Pfam" id="PF13672"/>
    </source>
</evidence>
<evidence type="ECO:0000313" key="3">
    <source>
        <dbReference type="Proteomes" id="UP000245535"/>
    </source>
</evidence>
<feature type="domain" description="PPM-type phosphatase" evidence="1">
    <location>
        <begin position="16"/>
        <end position="192"/>
    </location>
</feature>
<proteinExistence type="predicted"/>
<dbReference type="EMBL" id="QGDO01000002">
    <property type="protein sequence ID" value="PWJ43131.1"/>
    <property type="molecule type" value="Genomic_DNA"/>
</dbReference>
<protein>
    <submittedName>
        <fullName evidence="2">Protein phosphatase 2C-like protein</fullName>
    </submittedName>
</protein>
<comment type="caution">
    <text evidence="2">The sequence shown here is derived from an EMBL/GenBank/DDBJ whole genome shotgun (WGS) entry which is preliminary data.</text>
</comment>
<dbReference type="OrthoDB" id="654410at2"/>
<dbReference type="InterPro" id="IPR001932">
    <property type="entry name" value="PPM-type_phosphatase-like_dom"/>
</dbReference>
<accession>A0A315ZC65</accession>
<organism evidence="2 3">
    <name type="scientific">Sediminitomix flava</name>
    <dbReference type="NCBI Taxonomy" id="379075"/>
    <lineage>
        <taxon>Bacteria</taxon>
        <taxon>Pseudomonadati</taxon>
        <taxon>Bacteroidota</taxon>
        <taxon>Cytophagia</taxon>
        <taxon>Cytophagales</taxon>
        <taxon>Flammeovirgaceae</taxon>
        <taxon>Sediminitomix</taxon>
    </lineage>
</organism>
<dbReference type="Gene3D" id="3.60.40.10">
    <property type="entry name" value="PPM-type phosphatase domain"/>
    <property type="match status" value="1"/>
</dbReference>
<reference evidence="2 3" key="1">
    <citation type="submission" date="2018-03" db="EMBL/GenBank/DDBJ databases">
        <title>Genomic Encyclopedia of Archaeal and Bacterial Type Strains, Phase II (KMG-II): from individual species to whole genera.</title>
        <authorList>
            <person name="Goeker M."/>
        </authorList>
    </citation>
    <scope>NUCLEOTIDE SEQUENCE [LARGE SCALE GENOMIC DNA]</scope>
    <source>
        <strain evidence="2 3">DSM 28229</strain>
    </source>
</reference>
<dbReference type="InterPro" id="IPR036457">
    <property type="entry name" value="PPM-type-like_dom_sf"/>
</dbReference>
<dbReference type="Proteomes" id="UP000245535">
    <property type="component" value="Unassembled WGS sequence"/>
</dbReference>